<evidence type="ECO:0000256" key="1">
    <source>
        <dbReference type="SAM" id="Phobius"/>
    </source>
</evidence>
<gene>
    <name evidence="3" type="primary">ND6</name>
</gene>
<proteinExistence type="predicted"/>
<feature type="transmembrane region" description="Helical" evidence="1">
    <location>
        <begin position="120"/>
        <end position="151"/>
    </location>
</feature>
<accession>D2DVZ8</accession>
<keyword evidence="3" id="KW-0496">Mitochondrion</keyword>
<name>D2DVZ8_QUAQU</name>
<keyword evidence="1" id="KW-0812">Transmembrane</keyword>
<keyword evidence="2" id="KW-0732">Signal</keyword>
<feature type="chain" id="PRO_5003030440" evidence="2">
    <location>
        <begin position="18"/>
        <end position="173"/>
    </location>
</feature>
<dbReference type="AlphaFoldDB" id="D2DVZ8"/>
<protein>
    <submittedName>
        <fullName evidence="3">NADH dehydrogenase subunit 6</fullName>
    </submittedName>
</protein>
<feature type="signal peptide" evidence="2">
    <location>
        <begin position="1"/>
        <end position="17"/>
    </location>
</feature>
<keyword evidence="1" id="KW-1133">Transmembrane helix</keyword>
<sequence>MTILLYTSTMLVLLCNATLTPHPLMMSIKVLLLTISTCVMLATTTTWYAYMLFMISVGGVLVMFTYISSMSPNSIFPTKPHTVKLTMSMALTTLLLWHMITQTPAILNTQNHQHHHLENLIFFFLLDSNSGFLLFMASTLLMSMVMASTLLNKVPIAMRPTKLTNFYIKMKMQ</sequence>
<keyword evidence="1" id="KW-0472">Membrane</keyword>
<geneLocation type="mitochondrion" evidence="3"/>
<reference evidence="3" key="1">
    <citation type="journal article" date="2009" name="Genetics">
        <title>Comparative mitochondrial genomics of freshwater mussels (Bivalvia: Unionoida) with doubly uniparental inheritance of mtDNA: gender-specific open reading frames and putative origins of replication.</title>
        <authorList>
            <person name="Breton S."/>
            <person name="Beaupre H.D."/>
            <person name="Stewart D.T."/>
            <person name="Piontkivska H."/>
            <person name="Karmakar M."/>
            <person name="Bogan A.E."/>
            <person name="Blier P.U."/>
            <person name="Hoeh W.R."/>
        </authorList>
    </citation>
    <scope>NUCLEOTIDE SEQUENCE</scope>
    <source>
        <strain evidence="3">H1774g</strain>
    </source>
</reference>
<feature type="transmembrane region" description="Helical" evidence="1">
    <location>
        <begin position="47"/>
        <end position="69"/>
    </location>
</feature>
<evidence type="ECO:0000256" key="2">
    <source>
        <dbReference type="SAM" id="SignalP"/>
    </source>
</evidence>
<evidence type="ECO:0000313" key="3">
    <source>
        <dbReference type="EMBL" id="ACQ91029.1"/>
    </source>
</evidence>
<dbReference type="EMBL" id="FJ809751">
    <property type="protein sequence ID" value="ACQ91029.1"/>
    <property type="molecule type" value="Genomic_DNA"/>
</dbReference>
<organism evidence="3">
    <name type="scientific">Quadrula quadrula</name>
    <name type="common">Mapleleaf mussel</name>
    <dbReference type="NCBI Taxonomy" id="52372"/>
    <lineage>
        <taxon>Eukaryota</taxon>
        <taxon>Metazoa</taxon>
        <taxon>Spiralia</taxon>
        <taxon>Lophotrochozoa</taxon>
        <taxon>Mollusca</taxon>
        <taxon>Bivalvia</taxon>
        <taxon>Autobranchia</taxon>
        <taxon>Heteroconchia</taxon>
        <taxon>Palaeoheterodonta</taxon>
        <taxon>Unionida</taxon>
        <taxon>Unionoidea</taxon>
        <taxon>Unionidae</taxon>
        <taxon>Ambleminae</taxon>
        <taxon>Quadrulini</taxon>
        <taxon>Quadrula</taxon>
    </lineage>
</organism>